<dbReference type="Proteomes" id="UP001209570">
    <property type="component" value="Unassembled WGS sequence"/>
</dbReference>
<organism evidence="1 2">
    <name type="scientific">Pythium insidiosum</name>
    <name type="common">Pythiosis disease agent</name>
    <dbReference type="NCBI Taxonomy" id="114742"/>
    <lineage>
        <taxon>Eukaryota</taxon>
        <taxon>Sar</taxon>
        <taxon>Stramenopiles</taxon>
        <taxon>Oomycota</taxon>
        <taxon>Peronosporomycetes</taxon>
        <taxon>Pythiales</taxon>
        <taxon>Pythiaceae</taxon>
        <taxon>Pythium</taxon>
    </lineage>
</organism>
<dbReference type="AlphaFoldDB" id="A0AAD5QBN0"/>
<comment type="caution">
    <text evidence="1">The sequence shown here is derived from an EMBL/GenBank/DDBJ whole genome shotgun (WGS) entry which is preliminary data.</text>
</comment>
<proteinExistence type="predicted"/>
<name>A0AAD5QBN0_PYTIN</name>
<dbReference type="EMBL" id="JAKCXM010000028">
    <property type="protein sequence ID" value="KAJ0406830.1"/>
    <property type="molecule type" value="Genomic_DNA"/>
</dbReference>
<keyword evidence="2" id="KW-1185">Reference proteome</keyword>
<gene>
    <name evidence="1" type="ORF">P43SY_008852</name>
</gene>
<evidence type="ECO:0000313" key="1">
    <source>
        <dbReference type="EMBL" id="KAJ0406830.1"/>
    </source>
</evidence>
<evidence type="ECO:0000313" key="2">
    <source>
        <dbReference type="Proteomes" id="UP001209570"/>
    </source>
</evidence>
<accession>A0AAD5QBN0</accession>
<reference evidence="1" key="1">
    <citation type="submission" date="2021-12" db="EMBL/GenBank/DDBJ databases">
        <title>Prjna785345.</title>
        <authorList>
            <person name="Rujirawat T."/>
            <person name="Krajaejun T."/>
        </authorList>
    </citation>
    <scope>NUCLEOTIDE SEQUENCE</scope>
    <source>
        <strain evidence="1">Pi057C3</strain>
    </source>
</reference>
<sequence length="109" mass="12194">MARPRVTVASVFLSGVTGMTLAGVSLLAYLRFQHPQQFAETTARMSHPELGDETTRKWGLYGTGLADAIPQPVKDLFYFDNLPERFAAQKAKREAQIRKSLEDLRPKDA</sequence>
<protein>
    <submittedName>
        <fullName evidence="1">Uncharacterized protein</fullName>
    </submittedName>
</protein>